<protein>
    <submittedName>
        <fullName evidence="2">Uncharacterized protein</fullName>
    </submittedName>
</protein>
<dbReference type="Proteomes" id="UP000023435">
    <property type="component" value="Unassembled WGS sequence"/>
</dbReference>
<sequence>MSVSAQELSARQQREADALKRFGEVMGGMARNEQCKVLDEARSKQYSDDVATITRKLERQVSGEKLLGVVINASVATAAPEQAAGCDEATREAVEAASEQARDWANEIRPVRSRDTQRTAQ</sequence>
<dbReference type="EMBL" id="JAJA02000001">
    <property type="protein sequence ID" value="KWS03898.1"/>
    <property type="molecule type" value="Genomic_DNA"/>
</dbReference>
<keyword evidence="3" id="KW-1185">Reference proteome</keyword>
<evidence type="ECO:0000256" key="1">
    <source>
        <dbReference type="SAM" id="MobiDB-lite"/>
    </source>
</evidence>
<gene>
    <name evidence="2" type="ORF">AZ78_1447</name>
</gene>
<proteinExistence type="predicted"/>
<dbReference type="RefSeq" id="WP_153018942.1">
    <property type="nucleotide sequence ID" value="NZ_JAJA02000001.1"/>
</dbReference>
<evidence type="ECO:0000313" key="3">
    <source>
        <dbReference type="Proteomes" id="UP000023435"/>
    </source>
</evidence>
<dbReference type="AlphaFoldDB" id="A0A108U7C7"/>
<comment type="caution">
    <text evidence="2">The sequence shown here is derived from an EMBL/GenBank/DDBJ whole genome shotgun (WGS) entry which is preliminary data.</text>
</comment>
<reference evidence="2 3" key="1">
    <citation type="journal article" date="2014" name="Genome Announc.">
        <title>Draft Genome Sequence of Lysobacter capsici AZ78, a Bacterium Antagonistic to Plant-Pathogenic Oomycetes.</title>
        <authorList>
            <person name="Puopolo G."/>
            <person name="Sonego P."/>
            <person name="Engelen K."/>
            <person name="Pertot I."/>
        </authorList>
    </citation>
    <scope>NUCLEOTIDE SEQUENCE [LARGE SCALE GENOMIC DNA]</scope>
    <source>
        <strain evidence="2 3">AZ78</strain>
    </source>
</reference>
<accession>A0A108U7C7</accession>
<dbReference type="OrthoDB" id="6027318at2"/>
<feature type="region of interest" description="Disordered" evidence="1">
    <location>
        <begin position="91"/>
        <end position="121"/>
    </location>
</feature>
<organism evidence="2 3">
    <name type="scientific">Lysobacter capsici AZ78</name>
    <dbReference type="NCBI Taxonomy" id="1444315"/>
    <lineage>
        <taxon>Bacteria</taxon>
        <taxon>Pseudomonadati</taxon>
        <taxon>Pseudomonadota</taxon>
        <taxon>Gammaproteobacteria</taxon>
        <taxon>Lysobacterales</taxon>
        <taxon>Lysobacteraceae</taxon>
        <taxon>Lysobacter</taxon>
    </lineage>
</organism>
<evidence type="ECO:0000313" key="2">
    <source>
        <dbReference type="EMBL" id="KWS03898.1"/>
    </source>
</evidence>
<name>A0A108U7C7_9GAMM</name>